<evidence type="ECO:0000256" key="2">
    <source>
        <dbReference type="SAM" id="SignalP"/>
    </source>
</evidence>
<proteinExistence type="predicted"/>
<accession>A0A9X1L8N2</accession>
<feature type="compositionally biased region" description="Basic and acidic residues" evidence="1">
    <location>
        <begin position="343"/>
        <end position="361"/>
    </location>
</feature>
<feature type="region of interest" description="Disordered" evidence="1">
    <location>
        <begin position="315"/>
        <end position="361"/>
    </location>
</feature>
<feature type="chain" id="PRO_5040870876" evidence="2">
    <location>
        <begin position="23"/>
        <end position="855"/>
    </location>
</feature>
<keyword evidence="2" id="KW-0732">Signal</keyword>
<reference evidence="3" key="1">
    <citation type="submission" date="2021-10" db="EMBL/GenBank/DDBJ databases">
        <title>Tamlana sargassums sp. nov., and Tamlana laminarinivorans sp. nov., two new bacteria isolated from the brown alga.</title>
        <authorList>
            <person name="Li J."/>
        </authorList>
    </citation>
    <scope>NUCLEOTIDE SEQUENCE</scope>
    <source>
        <strain evidence="3">62-3</strain>
    </source>
</reference>
<sequence>MKKLMPCLILFILFLQQISAQEQDGVVALQLPVRNSLRFNKYAINPTFSFVREQNKYVSFTNKREWVGFENAPQTYLFSYSGRFKENLGAGLGLFQQNYGILTTFGGVANIAYNAVINRDQNLTFGLNLAAYKSGVNSGDVVTNYQDPSLQNIPSNTLITINPGINYGTMFFDFGVSLNNIVAYNFTTSQMLEDNPEQSIQGHIMYTGYADSRGFFDESKFTGFVRSEFKKDQTILSGVVMLTVPKGIWAQVGYNTFYGASGGIGFNVTNNIGLEYNYEKAIGELNNFGSSHEITLAYKFNNNNKRFIYSGDEDEQGLLNSNRNKKRYSPRRKTTSKKPVVKAKPEADTSKETKINAEAENNRLAEEAKKQAEAEAAAKLEEERVAAETNAKAEAEKNRLAEEAKKQAEAEAAAKLEQERLAAEANAKAEAEKKRLAEEAKKQAEAEAAAKLEQERLAAEANAKAEAEKNRLAEEAKKQAEAEAAAKLEEERLAAEAKAKAEAEKNRLAEEAKKQAEAEAAAKLEQERLAAEAKAKAEAEKKRLAEEAEKALDTVMLDGVLIPASKDKESLEMKRLTELTVNARIDQQNLINRLKDAVASRKQDLADLKEENDLSEKGIYKQPKPFKSTSAENAKLEAIKSEIDDVLKSQSSRITKLESLYKTRLKNTRKAKDEVNTYYASEIEKLKSQQAEILKTRQILLNQLVQIKEDTDFERKRRIKRAAFDNEQERYNKDRGALKALKENTTVTEQTPTISESDFGEVIPNNILIINRVANVEAGYYLVLAVHSDTNKRDDFVRKVLQFGDSNVDFFYDVNSSKYYIYTKVFNDLASARSAMQNNKSTLYLSKSSIVNIQN</sequence>
<organism evidence="3 4">
    <name type="scientific">Neotamlana sargassicola</name>
    <dbReference type="NCBI Taxonomy" id="2883125"/>
    <lineage>
        <taxon>Bacteria</taxon>
        <taxon>Pseudomonadati</taxon>
        <taxon>Bacteroidota</taxon>
        <taxon>Flavobacteriia</taxon>
        <taxon>Flavobacteriales</taxon>
        <taxon>Flavobacteriaceae</taxon>
        <taxon>Neotamlana</taxon>
    </lineage>
</organism>
<evidence type="ECO:0000313" key="4">
    <source>
        <dbReference type="Proteomes" id="UP001139286"/>
    </source>
</evidence>
<name>A0A9X1L8N2_9FLAO</name>
<gene>
    <name evidence="3" type="ORF">LG651_12360</name>
</gene>
<dbReference type="AlphaFoldDB" id="A0A9X1L8N2"/>
<feature type="region of interest" description="Disordered" evidence="1">
    <location>
        <begin position="421"/>
        <end position="538"/>
    </location>
</feature>
<dbReference type="Proteomes" id="UP001139286">
    <property type="component" value="Unassembled WGS sequence"/>
</dbReference>
<dbReference type="InterPro" id="IPR019861">
    <property type="entry name" value="PorP/SprF_Bacteroidetes"/>
</dbReference>
<dbReference type="NCBIfam" id="TIGR03519">
    <property type="entry name" value="T9SS_PorP_fam"/>
    <property type="match status" value="1"/>
</dbReference>
<protein>
    <submittedName>
        <fullName evidence="3">PorP/SprF family type IX secretion system membrane protein</fullName>
    </submittedName>
</protein>
<dbReference type="EMBL" id="JAJAPX010000005">
    <property type="protein sequence ID" value="MCB4809043.1"/>
    <property type="molecule type" value="Genomic_DNA"/>
</dbReference>
<feature type="signal peptide" evidence="2">
    <location>
        <begin position="1"/>
        <end position="22"/>
    </location>
</feature>
<keyword evidence="4" id="KW-1185">Reference proteome</keyword>
<evidence type="ECO:0000256" key="1">
    <source>
        <dbReference type="SAM" id="MobiDB-lite"/>
    </source>
</evidence>
<evidence type="ECO:0000313" key="3">
    <source>
        <dbReference type="EMBL" id="MCB4809043.1"/>
    </source>
</evidence>
<comment type="caution">
    <text evidence="3">The sequence shown here is derived from an EMBL/GenBank/DDBJ whole genome shotgun (WGS) entry which is preliminary data.</text>
</comment>
<feature type="region of interest" description="Disordered" evidence="1">
    <location>
        <begin position="384"/>
        <end position="406"/>
    </location>
</feature>
<feature type="compositionally biased region" description="Basic residues" evidence="1">
    <location>
        <begin position="323"/>
        <end position="341"/>
    </location>
</feature>
<dbReference type="Pfam" id="PF11751">
    <property type="entry name" value="PorP_SprF"/>
    <property type="match status" value="1"/>
</dbReference>